<dbReference type="RefSeq" id="WP_311734806.1">
    <property type="nucleotide sequence ID" value="NZ_JAAOZT010000006.1"/>
</dbReference>
<dbReference type="GO" id="GO:0003677">
    <property type="term" value="F:DNA binding"/>
    <property type="evidence" value="ECO:0007669"/>
    <property type="project" value="UniProtKB-KW"/>
</dbReference>
<comment type="similarity">
    <text evidence="1">Belongs to the LysR transcriptional regulatory family.</text>
</comment>
<comment type="caution">
    <text evidence="6">The sequence shown here is derived from an EMBL/GenBank/DDBJ whole genome shotgun (WGS) entry which is preliminary data.</text>
</comment>
<dbReference type="InterPro" id="IPR050389">
    <property type="entry name" value="LysR-type_TF"/>
</dbReference>
<evidence type="ECO:0000256" key="2">
    <source>
        <dbReference type="ARBA" id="ARBA00023015"/>
    </source>
</evidence>
<dbReference type="Gene3D" id="1.10.10.10">
    <property type="entry name" value="Winged helix-like DNA-binding domain superfamily/Winged helix DNA-binding domain"/>
    <property type="match status" value="1"/>
</dbReference>
<dbReference type="SUPFAM" id="SSF53850">
    <property type="entry name" value="Periplasmic binding protein-like II"/>
    <property type="match status" value="1"/>
</dbReference>
<evidence type="ECO:0000259" key="5">
    <source>
        <dbReference type="PROSITE" id="PS50931"/>
    </source>
</evidence>
<sequence>MNLLVAFNALMNERNVTRAATQVGVSQPAMSAALSRLRNLLGDPLFQRSSVGLIPTPRARDLASPVAAALRQIELAMVSQPVFQPETASVTFKLGLQDYPTVVLLPALLEALEQTMPGVSLNVLAFNDRDAAVDLLDAGVIDAAIGVSPTNTDARILTRPLLRDEFVTIVSSDNLAARSPMNLNTYLDLQHVLVSPEGQLHGLVDQTLAQQGKKRKLALTLPQIFAVPAVVARTNMAATILKRVALHSQASHRLILFPPPLALPEIVFHLIWHRRSDNHPAQLWFREFIAKHSAAL</sequence>
<dbReference type="PROSITE" id="PS50931">
    <property type="entry name" value="HTH_LYSR"/>
    <property type="match status" value="1"/>
</dbReference>
<organism evidence="6 7">
    <name type="scientific">Glaciimonas immobilis</name>
    <dbReference type="NCBI Taxonomy" id="728004"/>
    <lineage>
        <taxon>Bacteria</taxon>
        <taxon>Pseudomonadati</taxon>
        <taxon>Pseudomonadota</taxon>
        <taxon>Betaproteobacteria</taxon>
        <taxon>Burkholderiales</taxon>
        <taxon>Oxalobacteraceae</taxon>
        <taxon>Glaciimonas</taxon>
    </lineage>
</organism>
<dbReference type="Pfam" id="PF00126">
    <property type="entry name" value="HTH_1"/>
    <property type="match status" value="1"/>
</dbReference>
<evidence type="ECO:0000256" key="4">
    <source>
        <dbReference type="ARBA" id="ARBA00023163"/>
    </source>
</evidence>
<proteinExistence type="inferred from homology"/>
<evidence type="ECO:0000313" key="6">
    <source>
        <dbReference type="EMBL" id="MBB5199092.1"/>
    </source>
</evidence>
<feature type="domain" description="HTH lysR-type" evidence="5">
    <location>
        <begin position="1"/>
        <end position="56"/>
    </location>
</feature>
<protein>
    <submittedName>
        <fullName evidence="6">DNA-binding transcriptional LysR family regulator</fullName>
    </submittedName>
</protein>
<dbReference type="Pfam" id="PF03466">
    <property type="entry name" value="LysR_substrate"/>
    <property type="match status" value="1"/>
</dbReference>
<keyword evidence="7" id="KW-1185">Reference proteome</keyword>
<name>A0A840RPM4_9BURK</name>
<dbReference type="CDD" id="cd08417">
    <property type="entry name" value="PBP2_Nitroaromatics_like"/>
    <property type="match status" value="1"/>
</dbReference>
<dbReference type="SUPFAM" id="SSF46785">
    <property type="entry name" value="Winged helix' DNA-binding domain"/>
    <property type="match status" value="1"/>
</dbReference>
<dbReference type="InterPro" id="IPR037402">
    <property type="entry name" value="YidZ_PBP2"/>
</dbReference>
<reference evidence="6 7" key="1">
    <citation type="submission" date="2020-08" db="EMBL/GenBank/DDBJ databases">
        <title>Genomic Encyclopedia of Type Strains, Phase IV (KMG-IV): sequencing the most valuable type-strain genomes for metagenomic binning, comparative biology and taxonomic classification.</title>
        <authorList>
            <person name="Goeker M."/>
        </authorList>
    </citation>
    <scope>NUCLEOTIDE SEQUENCE [LARGE SCALE GENOMIC DNA]</scope>
    <source>
        <strain evidence="6 7">DSM 23240</strain>
    </source>
</reference>
<dbReference type="PANTHER" id="PTHR30118">
    <property type="entry name" value="HTH-TYPE TRANSCRIPTIONAL REGULATOR LEUO-RELATED"/>
    <property type="match status" value="1"/>
</dbReference>
<dbReference type="Gene3D" id="3.40.190.10">
    <property type="entry name" value="Periplasmic binding protein-like II"/>
    <property type="match status" value="2"/>
</dbReference>
<accession>A0A840RPM4</accession>
<dbReference type="PRINTS" id="PR00039">
    <property type="entry name" value="HTHLYSR"/>
</dbReference>
<dbReference type="Proteomes" id="UP000571084">
    <property type="component" value="Unassembled WGS sequence"/>
</dbReference>
<dbReference type="GO" id="GO:0003700">
    <property type="term" value="F:DNA-binding transcription factor activity"/>
    <property type="evidence" value="ECO:0007669"/>
    <property type="project" value="InterPro"/>
</dbReference>
<evidence type="ECO:0000256" key="1">
    <source>
        <dbReference type="ARBA" id="ARBA00009437"/>
    </source>
</evidence>
<dbReference type="InterPro" id="IPR036388">
    <property type="entry name" value="WH-like_DNA-bd_sf"/>
</dbReference>
<dbReference type="PANTHER" id="PTHR30118:SF15">
    <property type="entry name" value="TRANSCRIPTIONAL REGULATORY PROTEIN"/>
    <property type="match status" value="1"/>
</dbReference>
<keyword evidence="3 6" id="KW-0238">DNA-binding</keyword>
<dbReference type="InterPro" id="IPR005119">
    <property type="entry name" value="LysR_subst-bd"/>
</dbReference>
<dbReference type="InterPro" id="IPR036390">
    <property type="entry name" value="WH_DNA-bd_sf"/>
</dbReference>
<dbReference type="AlphaFoldDB" id="A0A840RPM4"/>
<gene>
    <name evidence="6" type="ORF">HNR39_000919</name>
</gene>
<dbReference type="EMBL" id="JACHHQ010000002">
    <property type="protein sequence ID" value="MBB5199092.1"/>
    <property type="molecule type" value="Genomic_DNA"/>
</dbReference>
<keyword evidence="4" id="KW-0804">Transcription</keyword>
<keyword evidence="2" id="KW-0805">Transcription regulation</keyword>
<evidence type="ECO:0000313" key="7">
    <source>
        <dbReference type="Proteomes" id="UP000571084"/>
    </source>
</evidence>
<evidence type="ECO:0000256" key="3">
    <source>
        <dbReference type="ARBA" id="ARBA00023125"/>
    </source>
</evidence>
<dbReference type="InterPro" id="IPR000847">
    <property type="entry name" value="LysR_HTH_N"/>
</dbReference>